<dbReference type="Proteomes" id="UP000006546">
    <property type="component" value="Chromosome"/>
</dbReference>
<dbReference type="GO" id="GO:0003677">
    <property type="term" value="F:DNA binding"/>
    <property type="evidence" value="ECO:0007669"/>
    <property type="project" value="UniProtKB-KW"/>
</dbReference>
<evidence type="ECO:0000313" key="3">
    <source>
        <dbReference type="Proteomes" id="UP000006546"/>
    </source>
</evidence>
<dbReference type="GO" id="GO:0005829">
    <property type="term" value="C:cytosol"/>
    <property type="evidence" value="ECO:0007669"/>
    <property type="project" value="TreeGrafter"/>
</dbReference>
<dbReference type="EMBL" id="CP002696">
    <property type="protein sequence ID" value="AEE15494.1"/>
    <property type="molecule type" value="Genomic_DNA"/>
</dbReference>
<dbReference type="AlphaFoldDB" id="F4LKA5"/>
<dbReference type="InterPro" id="IPR030489">
    <property type="entry name" value="TR_Rrf2-type_CS"/>
</dbReference>
<dbReference type="OrthoDB" id="9808360at2"/>
<organism evidence="2 3">
    <name type="scientific">Treponema brennaborense (strain DSM 12168 / CIP 105900 / DD5/3)</name>
    <dbReference type="NCBI Taxonomy" id="906968"/>
    <lineage>
        <taxon>Bacteria</taxon>
        <taxon>Pseudomonadati</taxon>
        <taxon>Spirochaetota</taxon>
        <taxon>Spirochaetia</taxon>
        <taxon>Spirochaetales</taxon>
        <taxon>Treponemataceae</taxon>
        <taxon>Treponema</taxon>
    </lineage>
</organism>
<keyword evidence="1" id="KW-0238">DNA-binding</keyword>
<dbReference type="PANTHER" id="PTHR33221">
    <property type="entry name" value="WINGED HELIX-TURN-HELIX TRANSCRIPTIONAL REGULATOR, RRF2 FAMILY"/>
    <property type="match status" value="1"/>
</dbReference>
<dbReference type="InterPro" id="IPR036390">
    <property type="entry name" value="WH_DNA-bd_sf"/>
</dbReference>
<dbReference type="NCBIfam" id="TIGR00738">
    <property type="entry name" value="rrf2_super"/>
    <property type="match status" value="1"/>
</dbReference>
<dbReference type="STRING" id="906968.Trebr_0035"/>
<reference evidence="3" key="1">
    <citation type="submission" date="2011-04" db="EMBL/GenBank/DDBJ databases">
        <title>The complete genome of Treponema brennaborense DSM 12168.</title>
        <authorList>
            <person name="Lucas S."/>
            <person name="Han J."/>
            <person name="Lapidus A."/>
            <person name="Bruce D."/>
            <person name="Goodwin L."/>
            <person name="Pitluck S."/>
            <person name="Peters L."/>
            <person name="Kyrpides N."/>
            <person name="Mavromatis K."/>
            <person name="Ivanova N."/>
            <person name="Mikhailova N."/>
            <person name="Pagani I."/>
            <person name="Teshima H."/>
            <person name="Detter J.C."/>
            <person name="Tapia R."/>
            <person name="Han C."/>
            <person name="Land M."/>
            <person name="Hauser L."/>
            <person name="Markowitz V."/>
            <person name="Cheng J.-F."/>
            <person name="Hugenholtz P."/>
            <person name="Woyke T."/>
            <person name="Wu D."/>
            <person name="Gronow S."/>
            <person name="Wellnitz S."/>
            <person name="Brambilla E."/>
            <person name="Klenk H.-P."/>
            <person name="Eisen J.A."/>
        </authorList>
    </citation>
    <scope>NUCLEOTIDE SEQUENCE [LARGE SCALE GENOMIC DNA]</scope>
    <source>
        <strain evidence="3">DSM 12168 / CIP 105900 / DD5/3</strain>
    </source>
</reference>
<dbReference type="KEGG" id="tbe:Trebr_0035"/>
<evidence type="ECO:0000313" key="2">
    <source>
        <dbReference type="EMBL" id="AEE15494.1"/>
    </source>
</evidence>
<protein>
    <submittedName>
        <fullName evidence="2">Transcriptional regulator, BadM/Rrf2 family</fullName>
    </submittedName>
</protein>
<dbReference type="GO" id="GO:0003700">
    <property type="term" value="F:DNA-binding transcription factor activity"/>
    <property type="evidence" value="ECO:0007669"/>
    <property type="project" value="TreeGrafter"/>
</dbReference>
<dbReference type="eggNOG" id="COG1959">
    <property type="taxonomic scope" value="Bacteria"/>
</dbReference>
<dbReference type="SUPFAM" id="SSF46785">
    <property type="entry name" value="Winged helix' DNA-binding domain"/>
    <property type="match status" value="1"/>
</dbReference>
<name>F4LKA5_TREBD</name>
<dbReference type="PANTHER" id="PTHR33221:SF5">
    <property type="entry name" value="HTH-TYPE TRANSCRIPTIONAL REGULATOR ISCR"/>
    <property type="match status" value="1"/>
</dbReference>
<dbReference type="PROSITE" id="PS01332">
    <property type="entry name" value="HTH_RRF2_1"/>
    <property type="match status" value="1"/>
</dbReference>
<dbReference type="InterPro" id="IPR036388">
    <property type="entry name" value="WH-like_DNA-bd_sf"/>
</dbReference>
<dbReference type="InterPro" id="IPR000944">
    <property type="entry name" value="Tscrpt_reg_Rrf2"/>
</dbReference>
<accession>F4LKA5</accession>
<dbReference type="HOGENOM" id="CLU_107144_0_1_12"/>
<dbReference type="Pfam" id="PF02082">
    <property type="entry name" value="Rrf2"/>
    <property type="match status" value="1"/>
</dbReference>
<proteinExistence type="predicted"/>
<sequence length="152" mass="16672">MKISTRGRYALRFMIDLALQNSDQFIALKDISGRQEISVKYLEQITSLLGKYGLLRSVRGQQGGYKLAKPASQYTIGEILRITEGNLAPVACLDTAVNECPRCNQCKTLPFWEGLAATINSYLDSVTLADLAAQESAVAPVSERAPLHAQRP</sequence>
<dbReference type="Gene3D" id="1.10.10.10">
    <property type="entry name" value="Winged helix-like DNA-binding domain superfamily/Winged helix DNA-binding domain"/>
    <property type="match status" value="1"/>
</dbReference>
<dbReference type="PROSITE" id="PS51197">
    <property type="entry name" value="HTH_RRF2_2"/>
    <property type="match status" value="1"/>
</dbReference>
<keyword evidence="3" id="KW-1185">Reference proteome</keyword>
<dbReference type="RefSeq" id="WP_013757214.1">
    <property type="nucleotide sequence ID" value="NC_015500.1"/>
</dbReference>
<evidence type="ECO:0000256" key="1">
    <source>
        <dbReference type="ARBA" id="ARBA00023125"/>
    </source>
</evidence>
<gene>
    <name evidence="2" type="ordered locus">Trebr_0035</name>
</gene>